<evidence type="ECO:0000313" key="1">
    <source>
        <dbReference type="EMBL" id="NKZ19688.1"/>
    </source>
</evidence>
<sequence length="442" mass="50684">MTLTQKDYKALKQGVVADTAIGVGFFAGIESKIPDYALIEAIREMATNGWIGHQTSDGDIRNMLVTESIKAMNFQDFKDVAPYLFSYPREQRQEDLLVAPIEVSRSLFETLQAEADELFRLKRELAYQEQEELTIMDVIDQIEHQSIIQETGYSVVGISQDQSQFLILDNRSADQRDPYLGEEIFEGELLLNDYRSPYSNKAQIMDGLIEQSNQIATHIYQYYNDVYYQESGVLDGLEIVQNYYQEDQLDTKRLEGVKSTSSLWRLAQDSPSFQSDYETVMELLEDDGIRDYIRDYPDHFLDDKDQVELVQGMLAEDGKQLAIKEVTGYSQGEFWTLGAIYDTALFKAEEIDFYLEHEVGAFYKGSLTEAMIISKEQLESLGLEAAAQSAETFIVNEELLWGKNSLEVLTELLQLEGYESLEQVMDQEVVSQEKEETIEMER</sequence>
<dbReference type="EMBL" id="JAAXPR010000003">
    <property type="protein sequence ID" value="NKZ19688.1"/>
    <property type="molecule type" value="Genomic_DNA"/>
</dbReference>
<dbReference type="RefSeq" id="WP_168548449.1">
    <property type="nucleotide sequence ID" value="NZ_JAAXPR010000003.1"/>
</dbReference>
<proteinExistence type="predicted"/>
<dbReference type="AlphaFoldDB" id="A0A7X6MXQ4"/>
<protein>
    <submittedName>
        <fullName evidence="1">Uncharacterized protein</fullName>
    </submittedName>
</protein>
<keyword evidence="2" id="KW-1185">Reference proteome</keyword>
<evidence type="ECO:0000313" key="2">
    <source>
        <dbReference type="Proteomes" id="UP000522720"/>
    </source>
</evidence>
<organism evidence="1 2">
    <name type="scientific">Streptococcus ovuberis</name>
    <dbReference type="NCBI Taxonomy" id="1936207"/>
    <lineage>
        <taxon>Bacteria</taxon>
        <taxon>Bacillati</taxon>
        <taxon>Bacillota</taxon>
        <taxon>Bacilli</taxon>
        <taxon>Lactobacillales</taxon>
        <taxon>Streptococcaceae</taxon>
        <taxon>Streptococcus</taxon>
    </lineage>
</organism>
<comment type="caution">
    <text evidence="1">The sequence shown here is derived from an EMBL/GenBank/DDBJ whole genome shotgun (WGS) entry which is preliminary data.</text>
</comment>
<accession>A0A7X6MXQ4</accession>
<gene>
    <name evidence="1" type="ORF">HF992_02285</name>
</gene>
<dbReference type="Proteomes" id="UP000522720">
    <property type="component" value="Unassembled WGS sequence"/>
</dbReference>
<name>A0A7X6MXQ4_9STRE</name>
<reference evidence="1 2" key="1">
    <citation type="submission" date="2020-04" db="EMBL/GenBank/DDBJ databases">
        <title>MicrobeNet Type strains.</title>
        <authorList>
            <person name="Nicholson A.C."/>
        </authorList>
    </citation>
    <scope>NUCLEOTIDE SEQUENCE [LARGE SCALE GENOMIC DNA]</scope>
    <source>
        <strain evidence="1 2">CCUG 69612</strain>
    </source>
</reference>